<feature type="domain" description="Protein MGARP N-terminal" evidence="3">
    <location>
        <begin position="21"/>
        <end position="159"/>
    </location>
</feature>
<keyword evidence="2" id="KW-0472">Membrane</keyword>
<organism evidence="4 5">
    <name type="scientific">Gekko japonicus</name>
    <name type="common">Schlegel's Japanese gecko</name>
    <dbReference type="NCBI Taxonomy" id="146911"/>
    <lineage>
        <taxon>Eukaryota</taxon>
        <taxon>Metazoa</taxon>
        <taxon>Chordata</taxon>
        <taxon>Craniata</taxon>
        <taxon>Vertebrata</taxon>
        <taxon>Euteleostomi</taxon>
        <taxon>Lepidosauria</taxon>
        <taxon>Squamata</taxon>
        <taxon>Bifurcata</taxon>
        <taxon>Gekkota</taxon>
        <taxon>Gekkonidae</taxon>
        <taxon>Gekkoninae</taxon>
        <taxon>Gekko</taxon>
    </lineage>
</organism>
<evidence type="ECO:0000256" key="2">
    <source>
        <dbReference type="SAM" id="Phobius"/>
    </source>
</evidence>
<dbReference type="RefSeq" id="XP_015267104.1">
    <property type="nucleotide sequence ID" value="XM_015411618.1"/>
</dbReference>
<sequence length="177" mass="19392">MPLCRVAWQTLTSRFARAAPQLRTRVPFRQMSSVPGSSGENMLYSLFVVGAAGAGIFYAYRVIISDRARYNERIEQIQQRNTEEWKPKPWPPPSLESDDTDEMETKEVTDTNEEAKGTAAEETEGVVAGKSEVQSEERAESTESEKAEESPAEGATSSVPGGEQDAPANSETSQDQG</sequence>
<dbReference type="PANTHER" id="PTHR22910">
    <property type="entry name" value="PROTEIN MGARP"/>
    <property type="match status" value="1"/>
</dbReference>
<evidence type="ECO:0000313" key="5">
    <source>
        <dbReference type="RefSeq" id="XP_015267104.1"/>
    </source>
</evidence>
<dbReference type="PANTHER" id="PTHR22910:SF6">
    <property type="entry name" value="PROTEIN MGARP"/>
    <property type="match status" value="1"/>
</dbReference>
<keyword evidence="2" id="KW-0812">Transmembrane</keyword>
<dbReference type="GeneID" id="107110804"/>
<proteinExistence type="predicted"/>
<protein>
    <submittedName>
        <fullName evidence="5">Protein MGARP</fullName>
    </submittedName>
</protein>
<reference evidence="5" key="1">
    <citation type="submission" date="2025-08" db="UniProtKB">
        <authorList>
            <consortium name="RefSeq"/>
        </authorList>
    </citation>
    <scope>IDENTIFICATION</scope>
</reference>
<feature type="compositionally biased region" description="Basic and acidic residues" evidence="1">
    <location>
        <begin position="103"/>
        <end position="116"/>
    </location>
</feature>
<feature type="region of interest" description="Disordered" evidence="1">
    <location>
        <begin position="79"/>
        <end position="177"/>
    </location>
</feature>
<name>A0ABM1K067_GEKJA</name>
<evidence type="ECO:0000259" key="3">
    <source>
        <dbReference type="Pfam" id="PF14962"/>
    </source>
</evidence>
<dbReference type="Proteomes" id="UP000694871">
    <property type="component" value="Unplaced"/>
</dbReference>
<keyword evidence="4" id="KW-1185">Reference proteome</keyword>
<feature type="transmembrane region" description="Helical" evidence="2">
    <location>
        <begin position="42"/>
        <end position="63"/>
    </location>
</feature>
<keyword evidence="2" id="KW-1133">Transmembrane helix</keyword>
<dbReference type="Pfam" id="PF14962">
    <property type="entry name" value="AIF-MLS"/>
    <property type="match status" value="1"/>
</dbReference>
<feature type="compositionally biased region" description="Polar residues" evidence="1">
    <location>
        <begin position="167"/>
        <end position="177"/>
    </location>
</feature>
<accession>A0ABM1K067</accession>
<evidence type="ECO:0000256" key="1">
    <source>
        <dbReference type="SAM" id="MobiDB-lite"/>
    </source>
</evidence>
<gene>
    <name evidence="5" type="primary">MGARP</name>
</gene>
<dbReference type="InterPro" id="IPR026093">
    <property type="entry name" value="MGARP"/>
</dbReference>
<dbReference type="InterPro" id="IPR032773">
    <property type="entry name" value="MGARP_N"/>
</dbReference>
<feature type="compositionally biased region" description="Basic and acidic residues" evidence="1">
    <location>
        <begin position="133"/>
        <end position="149"/>
    </location>
</feature>
<evidence type="ECO:0000313" key="4">
    <source>
        <dbReference type="Proteomes" id="UP000694871"/>
    </source>
</evidence>